<name>A0ACD3RTH6_LARCR</name>
<accession>A0ACD3RTH6</accession>
<reference evidence="1" key="1">
    <citation type="submission" date="2018-11" db="EMBL/GenBank/DDBJ databases">
        <title>The sequence and de novo assembly of Larimichthys crocea genome using PacBio and Hi-C technologies.</title>
        <authorList>
            <person name="Xu P."/>
            <person name="Chen B."/>
            <person name="Zhou Z."/>
            <person name="Ke Q."/>
            <person name="Wu Y."/>
            <person name="Bai H."/>
            <person name="Pu F."/>
        </authorList>
    </citation>
    <scope>NUCLEOTIDE SEQUENCE</scope>
    <source>
        <tissue evidence="1">Muscle</tissue>
    </source>
</reference>
<comment type="caution">
    <text evidence="1">The sequence shown here is derived from an EMBL/GenBank/DDBJ whole genome shotgun (WGS) entry which is preliminary data.</text>
</comment>
<sequence length="318" mass="36033">MGNECRSHDARDEELQLLMTSGQMVQDVEELQPITCFCIFDQRGSAAPQLWRSSERRSSPITWLPFFSIPARHRCLPEAMHHSTLTSLASFASQNQKEASWTRLILNMQDIFSFIKKDLKIVTQQDTFTRDRHNSFIIFCNEDLPLQLFGNTYTCRTSIEDTGWHISDNGVLSDLKNSTAHWSHGPNTNSSEGIQHELVRSDNFNTHNPKSLLKSSQIYNTPGLLSRCGKTVKKRKSVSFNNDVIVYLFNQAWSGKTTSQLWRRAAIFSVSNTRYLSTTPFPCQHKAALLCPGVSFCLKHACSSLMSLSQTLSCEIKG</sequence>
<protein>
    <submittedName>
        <fullName evidence="1">Uncharacterized protein</fullName>
    </submittedName>
</protein>
<proteinExistence type="predicted"/>
<keyword evidence="2" id="KW-1185">Reference proteome</keyword>
<dbReference type="Proteomes" id="UP000793456">
    <property type="component" value="Chromosome II"/>
</dbReference>
<evidence type="ECO:0000313" key="2">
    <source>
        <dbReference type="Proteomes" id="UP000793456"/>
    </source>
</evidence>
<dbReference type="EMBL" id="CM011675">
    <property type="protein sequence ID" value="TMS22518.1"/>
    <property type="molecule type" value="Genomic_DNA"/>
</dbReference>
<evidence type="ECO:0000313" key="1">
    <source>
        <dbReference type="EMBL" id="TMS22518.1"/>
    </source>
</evidence>
<organism evidence="1 2">
    <name type="scientific">Larimichthys crocea</name>
    <name type="common">Large yellow croaker</name>
    <name type="synonym">Pseudosciaena crocea</name>
    <dbReference type="NCBI Taxonomy" id="215358"/>
    <lineage>
        <taxon>Eukaryota</taxon>
        <taxon>Metazoa</taxon>
        <taxon>Chordata</taxon>
        <taxon>Craniata</taxon>
        <taxon>Vertebrata</taxon>
        <taxon>Euteleostomi</taxon>
        <taxon>Actinopterygii</taxon>
        <taxon>Neopterygii</taxon>
        <taxon>Teleostei</taxon>
        <taxon>Neoteleostei</taxon>
        <taxon>Acanthomorphata</taxon>
        <taxon>Eupercaria</taxon>
        <taxon>Sciaenidae</taxon>
        <taxon>Larimichthys</taxon>
    </lineage>
</organism>
<gene>
    <name evidence="1" type="ORF">E3U43_012783</name>
</gene>